<reference evidence="7" key="1">
    <citation type="journal article" date="2019" name="Int. J. Syst. Evol. Microbiol.">
        <title>The Global Catalogue of Microorganisms (GCM) 10K type strain sequencing project: providing services to taxonomists for standard genome sequencing and annotation.</title>
        <authorList>
            <consortium name="The Broad Institute Genomics Platform"/>
            <consortium name="The Broad Institute Genome Sequencing Center for Infectious Disease"/>
            <person name="Wu L."/>
            <person name="Ma J."/>
        </authorList>
    </citation>
    <scope>NUCLEOTIDE SEQUENCE [LARGE SCALE GENOMIC DNA]</scope>
    <source>
        <strain evidence="7">CCUG 59129</strain>
    </source>
</reference>
<proteinExistence type="predicted"/>
<evidence type="ECO:0000313" key="6">
    <source>
        <dbReference type="EMBL" id="MFD0961880.1"/>
    </source>
</evidence>
<dbReference type="InterPro" id="IPR036390">
    <property type="entry name" value="WH_DNA-bd_sf"/>
</dbReference>
<dbReference type="PANTHER" id="PTHR30363:SF44">
    <property type="entry name" value="AGA OPERON TRANSCRIPTIONAL REPRESSOR-RELATED"/>
    <property type="match status" value="1"/>
</dbReference>
<dbReference type="Proteomes" id="UP001596989">
    <property type="component" value="Unassembled WGS sequence"/>
</dbReference>
<accession>A0ABW3HXA3</accession>
<comment type="caution">
    <text evidence="6">The sequence shown here is derived from an EMBL/GenBank/DDBJ whole genome shotgun (WGS) entry which is preliminary data.</text>
</comment>
<dbReference type="Gene3D" id="3.40.50.1360">
    <property type="match status" value="1"/>
</dbReference>
<dbReference type="SUPFAM" id="SSF100950">
    <property type="entry name" value="NagB/RpiA/CoA transferase-like"/>
    <property type="match status" value="1"/>
</dbReference>
<dbReference type="SMART" id="SM01134">
    <property type="entry name" value="DeoRC"/>
    <property type="match status" value="1"/>
</dbReference>
<feature type="compositionally biased region" description="Polar residues" evidence="4">
    <location>
        <begin position="29"/>
        <end position="39"/>
    </location>
</feature>
<dbReference type="EMBL" id="JBHTJZ010000068">
    <property type="protein sequence ID" value="MFD0961880.1"/>
    <property type="molecule type" value="Genomic_DNA"/>
</dbReference>
<evidence type="ECO:0000256" key="4">
    <source>
        <dbReference type="SAM" id="MobiDB-lite"/>
    </source>
</evidence>
<keyword evidence="3" id="KW-0804">Transcription</keyword>
<organism evidence="6 7">
    <name type="scientific">Paenibacillus chungangensis</name>
    <dbReference type="NCBI Taxonomy" id="696535"/>
    <lineage>
        <taxon>Bacteria</taxon>
        <taxon>Bacillati</taxon>
        <taxon>Bacillota</taxon>
        <taxon>Bacilli</taxon>
        <taxon>Bacillales</taxon>
        <taxon>Paenibacillaceae</taxon>
        <taxon>Paenibacillus</taxon>
    </lineage>
</organism>
<dbReference type="PRINTS" id="PR00037">
    <property type="entry name" value="HTHLACR"/>
</dbReference>
<dbReference type="InterPro" id="IPR037171">
    <property type="entry name" value="NagB/RpiA_transferase-like"/>
</dbReference>
<sequence length="284" mass="30866">MLVGVDLSFRAGDNGKRQNEDNRRPQGMKGNTSKLNDRQQQMLDHITREGELRVSDLKETYGVTEMTIRRDLERLEDTGAVKRTFGGVIFVGKDIALQERTGLLIEEKARIGRHAASLVQPGESIFIDGGTTTAQIARYLEPNRNVTVVTNALNVVMELSGKGMPVLMTGGMHVEATNSLVGPIAAGMLAGMAFDRVFLGATGVSAEHGFSNSNIYEAEIKRIAISQAKESNVVIDHTKFGASVLISFAPLSGVQRIITDAMPNDELALVCRERDVLLEIAAEK</sequence>
<keyword evidence="7" id="KW-1185">Reference proteome</keyword>
<evidence type="ECO:0000313" key="7">
    <source>
        <dbReference type="Proteomes" id="UP001596989"/>
    </source>
</evidence>
<gene>
    <name evidence="6" type="ORF">ACFQ2I_21310</name>
</gene>
<name>A0ABW3HXA3_9BACL</name>
<feature type="compositionally biased region" description="Basic and acidic residues" evidence="4">
    <location>
        <begin position="13"/>
        <end position="24"/>
    </location>
</feature>
<dbReference type="SMART" id="SM00420">
    <property type="entry name" value="HTH_DEOR"/>
    <property type="match status" value="1"/>
</dbReference>
<keyword evidence="2 6" id="KW-0238">DNA-binding</keyword>
<keyword evidence="1" id="KW-0805">Transcription regulation</keyword>
<evidence type="ECO:0000256" key="3">
    <source>
        <dbReference type="ARBA" id="ARBA00023163"/>
    </source>
</evidence>
<evidence type="ECO:0000256" key="1">
    <source>
        <dbReference type="ARBA" id="ARBA00023015"/>
    </source>
</evidence>
<evidence type="ECO:0000259" key="5">
    <source>
        <dbReference type="PROSITE" id="PS51000"/>
    </source>
</evidence>
<dbReference type="Pfam" id="PF00455">
    <property type="entry name" value="DeoRC"/>
    <property type="match status" value="1"/>
</dbReference>
<dbReference type="SUPFAM" id="SSF46785">
    <property type="entry name" value="Winged helix' DNA-binding domain"/>
    <property type="match status" value="1"/>
</dbReference>
<dbReference type="Gene3D" id="1.10.10.10">
    <property type="entry name" value="Winged helix-like DNA-binding domain superfamily/Winged helix DNA-binding domain"/>
    <property type="match status" value="1"/>
</dbReference>
<dbReference type="InterPro" id="IPR018356">
    <property type="entry name" value="Tscrpt_reg_HTH_DeoR_CS"/>
</dbReference>
<dbReference type="PROSITE" id="PS51000">
    <property type="entry name" value="HTH_DEOR_2"/>
    <property type="match status" value="1"/>
</dbReference>
<dbReference type="RefSeq" id="WP_377567870.1">
    <property type="nucleotide sequence ID" value="NZ_JBHTJZ010000068.1"/>
</dbReference>
<feature type="region of interest" description="Disordered" evidence="4">
    <location>
        <begin position="1"/>
        <end position="39"/>
    </location>
</feature>
<dbReference type="PANTHER" id="PTHR30363">
    <property type="entry name" value="HTH-TYPE TRANSCRIPTIONAL REGULATOR SRLR-RELATED"/>
    <property type="match status" value="1"/>
</dbReference>
<dbReference type="InterPro" id="IPR050313">
    <property type="entry name" value="Carb_Metab_HTH_regulators"/>
</dbReference>
<dbReference type="InterPro" id="IPR036388">
    <property type="entry name" value="WH-like_DNA-bd_sf"/>
</dbReference>
<feature type="domain" description="HTH deoR-type" evidence="5">
    <location>
        <begin position="35"/>
        <end position="90"/>
    </location>
</feature>
<dbReference type="PROSITE" id="PS00894">
    <property type="entry name" value="HTH_DEOR_1"/>
    <property type="match status" value="1"/>
</dbReference>
<dbReference type="GO" id="GO:0003677">
    <property type="term" value="F:DNA binding"/>
    <property type="evidence" value="ECO:0007669"/>
    <property type="project" value="UniProtKB-KW"/>
</dbReference>
<dbReference type="Pfam" id="PF08220">
    <property type="entry name" value="HTH_DeoR"/>
    <property type="match status" value="1"/>
</dbReference>
<dbReference type="InterPro" id="IPR001034">
    <property type="entry name" value="DeoR_HTH"/>
</dbReference>
<dbReference type="InterPro" id="IPR014036">
    <property type="entry name" value="DeoR-like_C"/>
</dbReference>
<protein>
    <submittedName>
        <fullName evidence="6">DeoR/GlpR family DNA-binding transcription regulator</fullName>
    </submittedName>
</protein>
<evidence type="ECO:0000256" key="2">
    <source>
        <dbReference type="ARBA" id="ARBA00023125"/>
    </source>
</evidence>